<feature type="region of interest" description="Disordered" evidence="1">
    <location>
        <begin position="430"/>
        <end position="450"/>
    </location>
</feature>
<accession>A0A922P1R2</accession>
<dbReference type="AlphaFoldDB" id="A0A922P1R2"/>
<name>A0A922P1R2_9HYPH</name>
<evidence type="ECO:0000313" key="3">
    <source>
        <dbReference type="Proteomes" id="UP000052167"/>
    </source>
</evidence>
<evidence type="ECO:0000313" key="2">
    <source>
        <dbReference type="EMBL" id="KEQ07275.1"/>
    </source>
</evidence>
<protein>
    <submittedName>
        <fullName evidence="2">Uncharacterized protein</fullName>
    </submittedName>
</protein>
<feature type="compositionally biased region" description="Basic and acidic residues" evidence="1">
    <location>
        <begin position="537"/>
        <end position="551"/>
    </location>
</feature>
<reference evidence="2 3" key="1">
    <citation type="submission" date="2014-06" db="EMBL/GenBank/DDBJ databases">
        <title>Rhizobium pelagicum/R2-400B4.</title>
        <authorList>
            <person name="Kimes N.E."/>
            <person name="Lopez-Perez M."/>
        </authorList>
    </citation>
    <scope>NUCLEOTIDE SEQUENCE [LARGE SCALE GENOMIC DNA]</scope>
    <source>
        <strain evidence="2 3">R2-400B4</strain>
    </source>
</reference>
<feature type="region of interest" description="Disordered" evidence="1">
    <location>
        <begin position="170"/>
        <end position="219"/>
    </location>
</feature>
<feature type="region of interest" description="Disordered" evidence="1">
    <location>
        <begin position="486"/>
        <end position="558"/>
    </location>
</feature>
<feature type="region of interest" description="Disordered" evidence="1">
    <location>
        <begin position="244"/>
        <end position="285"/>
    </location>
</feature>
<dbReference type="EMBL" id="JOKJ01000013">
    <property type="protein sequence ID" value="KEQ07275.1"/>
    <property type="molecule type" value="Genomic_DNA"/>
</dbReference>
<dbReference type="Proteomes" id="UP000052167">
    <property type="component" value="Unassembled WGS sequence"/>
</dbReference>
<keyword evidence="3" id="KW-1185">Reference proteome</keyword>
<gene>
    <name evidence="2" type="ORF">GV68_05015</name>
</gene>
<feature type="compositionally biased region" description="Low complexity" evidence="1">
    <location>
        <begin position="200"/>
        <end position="219"/>
    </location>
</feature>
<feature type="region of interest" description="Disordered" evidence="1">
    <location>
        <begin position="301"/>
        <end position="323"/>
    </location>
</feature>
<proteinExistence type="predicted"/>
<sequence>MEQVMLPPLGAVLSASVDYQTAARTAVPAQIALGTASSNPSLPLPTNLLSGGRIDILSLSGQLQLAQGLSIFAEAVGGYLKISRREGESLVDYAHRLAEALKSLTASQRAVLEQSLAQLVRGITLRMLTDILNNPLGAEASRLNAYLETAQLTGRDPAARAVVSSYRQNAAADPATMPATASPSGAAAAADAGQHGTGRTANTLAPTTAGPAPEAAGGRSIALQAHVQDAAALAAGDAGEPSVLARAADEAATARAPAGTAPRSDGGAQAQDAAKPPTQTGSLSSLEPMADDAVEALAKAANSEARGAAKPDATMAADPPSGTVGARAAAMAGLGGAAVIYDATALIRMAQRVPDEAGNRFVQEVLYQTAHAADPVVAEAPPVADDGPGSLVAALIAAETEDALPAVLRTDAMRTAADLDGLQAARASMGGGVDDLLPPPPAAAGEAGTRSPAAQLPFEAAAFVAAAPMVAREGLAQAFVAYPQVQPPPKEEERDVERVSAIDEDGGNRPSQQDAQGDDQGAEDDEASGSGEGDAAGGDHDGHADHAEDLYWRMADLT</sequence>
<evidence type="ECO:0000256" key="1">
    <source>
        <dbReference type="SAM" id="MobiDB-lite"/>
    </source>
</evidence>
<feature type="compositionally biased region" description="Low complexity" evidence="1">
    <location>
        <begin position="170"/>
        <end position="193"/>
    </location>
</feature>
<comment type="caution">
    <text evidence="2">The sequence shown here is derived from an EMBL/GenBank/DDBJ whole genome shotgun (WGS) entry which is preliminary data.</text>
</comment>
<feature type="compositionally biased region" description="Basic and acidic residues" evidence="1">
    <location>
        <begin position="489"/>
        <end position="501"/>
    </location>
</feature>
<feature type="compositionally biased region" description="Acidic residues" evidence="1">
    <location>
        <begin position="516"/>
        <end position="527"/>
    </location>
</feature>
<feature type="compositionally biased region" description="Low complexity" evidence="1">
    <location>
        <begin position="250"/>
        <end position="263"/>
    </location>
</feature>
<organism evidence="2 3">
    <name type="scientific">Pseudorhizobium pelagicum</name>
    <dbReference type="NCBI Taxonomy" id="1509405"/>
    <lineage>
        <taxon>Bacteria</taxon>
        <taxon>Pseudomonadati</taxon>
        <taxon>Pseudomonadota</taxon>
        <taxon>Alphaproteobacteria</taxon>
        <taxon>Hyphomicrobiales</taxon>
        <taxon>Rhizobiaceae</taxon>
        <taxon>Rhizobium/Agrobacterium group</taxon>
        <taxon>Pseudorhizobium</taxon>
    </lineage>
</organism>